<evidence type="ECO:0000256" key="12">
    <source>
        <dbReference type="SAM" id="MobiDB-lite"/>
    </source>
</evidence>
<keyword evidence="9 11" id="KW-0406">Ion transport</keyword>
<keyword evidence="5 11" id="KW-0547">Nucleotide-binding</keyword>
<comment type="similarity">
    <text evidence="11">Belongs to the KdpC family.</text>
</comment>
<dbReference type="InterPro" id="IPR003820">
    <property type="entry name" value="KdpC"/>
</dbReference>
<keyword evidence="4 11" id="KW-0812">Transmembrane</keyword>
<feature type="compositionally biased region" description="Low complexity" evidence="12">
    <location>
        <begin position="117"/>
        <end position="130"/>
    </location>
</feature>
<keyword evidence="10 11" id="KW-0472">Membrane</keyword>
<comment type="caution">
    <text evidence="13">The sequence shown here is derived from an EMBL/GenBank/DDBJ whole genome shotgun (WGS) entry which is preliminary data.</text>
</comment>
<keyword evidence="14" id="KW-1185">Reference proteome</keyword>
<comment type="subcellular location">
    <subcellularLocation>
        <location evidence="11">Cell membrane</location>
        <topology evidence="11">Single-pass membrane protein</topology>
    </subcellularLocation>
</comment>
<feature type="region of interest" description="Disordered" evidence="12">
    <location>
        <begin position="75"/>
        <end position="100"/>
    </location>
</feature>
<evidence type="ECO:0000256" key="11">
    <source>
        <dbReference type="HAMAP-Rule" id="MF_00276"/>
    </source>
</evidence>
<evidence type="ECO:0000256" key="8">
    <source>
        <dbReference type="ARBA" id="ARBA00022989"/>
    </source>
</evidence>
<accession>A0ABV9E2U8</accession>
<feature type="region of interest" description="Disordered" evidence="12">
    <location>
        <begin position="117"/>
        <end position="137"/>
    </location>
</feature>
<dbReference type="PANTHER" id="PTHR30042">
    <property type="entry name" value="POTASSIUM-TRANSPORTING ATPASE C CHAIN"/>
    <property type="match status" value="1"/>
</dbReference>
<proteinExistence type="inferred from homology"/>
<evidence type="ECO:0000256" key="5">
    <source>
        <dbReference type="ARBA" id="ARBA00022741"/>
    </source>
</evidence>
<keyword evidence="8 11" id="KW-1133">Transmembrane helix</keyword>
<dbReference type="EMBL" id="JBHSFQ010000025">
    <property type="protein sequence ID" value="MFC4564555.1"/>
    <property type="molecule type" value="Genomic_DNA"/>
</dbReference>
<evidence type="ECO:0000313" key="13">
    <source>
        <dbReference type="EMBL" id="MFC4564555.1"/>
    </source>
</evidence>
<keyword evidence="3 11" id="KW-0633">Potassium transport</keyword>
<dbReference type="NCBIfam" id="NF001454">
    <property type="entry name" value="PRK00315.1"/>
    <property type="match status" value="1"/>
</dbReference>
<dbReference type="Pfam" id="PF02669">
    <property type="entry name" value="KdpC"/>
    <property type="match status" value="1"/>
</dbReference>
<evidence type="ECO:0000256" key="4">
    <source>
        <dbReference type="ARBA" id="ARBA00022692"/>
    </source>
</evidence>
<organism evidence="13 14">
    <name type="scientific">Nocardiopsis mangrovi</name>
    <dbReference type="NCBI Taxonomy" id="1179818"/>
    <lineage>
        <taxon>Bacteria</taxon>
        <taxon>Bacillati</taxon>
        <taxon>Actinomycetota</taxon>
        <taxon>Actinomycetes</taxon>
        <taxon>Streptosporangiales</taxon>
        <taxon>Nocardiopsidaceae</taxon>
        <taxon>Nocardiopsis</taxon>
    </lineage>
</organism>
<evidence type="ECO:0000256" key="10">
    <source>
        <dbReference type="ARBA" id="ARBA00023136"/>
    </source>
</evidence>
<keyword evidence="2 11" id="KW-1003">Cell membrane</keyword>
<evidence type="ECO:0000256" key="3">
    <source>
        <dbReference type="ARBA" id="ARBA00022538"/>
    </source>
</evidence>
<dbReference type="PIRSF" id="PIRSF001296">
    <property type="entry name" value="K_ATPase_KdpC"/>
    <property type="match status" value="1"/>
</dbReference>
<evidence type="ECO:0000256" key="6">
    <source>
        <dbReference type="ARBA" id="ARBA00022840"/>
    </source>
</evidence>
<dbReference type="NCBIfam" id="TIGR00681">
    <property type="entry name" value="kdpC"/>
    <property type="match status" value="1"/>
</dbReference>
<dbReference type="Proteomes" id="UP001595923">
    <property type="component" value="Unassembled WGS sequence"/>
</dbReference>
<dbReference type="HAMAP" id="MF_00276">
    <property type="entry name" value="KdpC"/>
    <property type="match status" value="1"/>
</dbReference>
<dbReference type="PANTHER" id="PTHR30042:SF2">
    <property type="entry name" value="POTASSIUM-TRANSPORTING ATPASE KDPC SUBUNIT"/>
    <property type="match status" value="1"/>
</dbReference>
<sequence length="197" mass="19403">MPAFTPAALRQYGAAARALLVLTVLLGLAYPLAVTGVGQVLFPAQADGSLIRGAGGGVAGSALIGQNAEGAEWFHPRPSAAGEDGYDGAASSASNLGPNSEELREAVAQRRAAVAAEEGVAPDAVPPDAVTASASGLDPHISPEYAALQADRVAAARGMSAEEVGGLIAEHTDGRALGFIGSPAVNVVTLNAALAAG</sequence>
<evidence type="ECO:0000256" key="1">
    <source>
        <dbReference type="ARBA" id="ARBA00022448"/>
    </source>
</evidence>
<gene>
    <name evidence="11 13" type="primary">kdpC</name>
    <name evidence="13" type="ORF">ACFO4E_22080</name>
</gene>
<keyword evidence="6 11" id="KW-0067">ATP-binding</keyword>
<name>A0ABV9E2U8_9ACTN</name>
<evidence type="ECO:0000256" key="7">
    <source>
        <dbReference type="ARBA" id="ARBA00022958"/>
    </source>
</evidence>
<keyword evidence="1 11" id="KW-0813">Transport</keyword>
<keyword evidence="7 11" id="KW-0630">Potassium</keyword>
<protein>
    <recommendedName>
        <fullName evidence="11">Potassium-transporting ATPase KdpC subunit</fullName>
    </recommendedName>
    <alternativeName>
        <fullName evidence="11">ATP phosphohydrolase [potassium-transporting] C chain</fullName>
    </alternativeName>
    <alternativeName>
        <fullName evidence="11">Potassium-binding and translocating subunit C</fullName>
    </alternativeName>
    <alternativeName>
        <fullName evidence="11">Potassium-translocating ATPase C chain</fullName>
    </alternativeName>
</protein>
<dbReference type="RefSeq" id="WP_378577773.1">
    <property type="nucleotide sequence ID" value="NZ_JBHSFQ010000025.1"/>
</dbReference>
<evidence type="ECO:0000313" key="14">
    <source>
        <dbReference type="Proteomes" id="UP001595923"/>
    </source>
</evidence>
<reference evidence="14" key="1">
    <citation type="journal article" date="2019" name="Int. J. Syst. Evol. Microbiol.">
        <title>The Global Catalogue of Microorganisms (GCM) 10K type strain sequencing project: providing services to taxonomists for standard genome sequencing and annotation.</title>
        <authorList>
            <consortium name="The Broad Institute Genomics Platform"/>
            <consortium name="The Broad Institute Genome Sequencing Center for Infectious Disease"/>
            <person name="Wu L."/>
            <person name="Ma J."/>
        </authorList>
    </citation>
    <scope>NUCLEOTIDE SEQUENCE [LARGE SCALE GENOMIC DNA]</scope>
    <source>
        <strain evidence="14">XZYJ18</strain>
    </source>
</reference>
<comment type="subunit">
    <text evidence="11">The system is composed of three essential subunits: KdpA, KdpB and KdpC.</text>
</comment>
<comment type="function">
    <text evidence="11">Part of the high-affinity ATP-driven potassium transport (or Kdp) system, which catalyzes the hydrolysis of ATP coupled with the electrogenic transport of potassium into the cytoplasm. This subunit acts as a catalytic chaperone that increases the ATP-binding affinity of the ATP-hydrolyzing subunit KdpB by the formation of a transient KdpB/KdpC/ATP ternary complex.</text>
</comment>
<evidence type="ECO:0000256" key="9">
    <source>
        <dbReference type="ARBA" id="ARBA00023065"/>
    </source>
</evidence>
<evidence type="ECO:0000256" key="2">
    <source>
        <dbReference type="ARBA" id="ARBA00022475"/>
    </source>
</evidence>